<dbReference type="InterPro" id="IPR009045">
    <property type="entry name" value="Zn_M74/Hedgehog-like"/>
</dbReference>
<organism evidence="3 5">
    <name type="scientific">Sphingomonas daechungensis</name>
    <dbReference type="NCBI Taxonomy" id="1176646"/>
    <lineage>
        <taxon>Bacteria</taxon>
        <taxon>Pseudomonadati</taxon>
        <taxon>Pseudomonadota</taxon>
        <taxon>Alphaproteobacteria</taxon>
        <taxon>Sphingomonadales</taxon>
        <taxon>Sphingomonadaceae</taxon>
        <taxon>Sphingomonas</taxon>
    </lineage>
</organism>
<dbReference type="EMBL" id="CP060781">
    <property type="protein sequence ID" value="QNP44634.1"/>
    <property type="molecule type" value="Genomic_DNA"/>
</dbReference>
<dbReference type="Pfam" id="PF08291">
    <property type="entry name" value="Peptidase_M15_3"/>
    <property type="match status" value="1"/>
</dbReference>
<dbReference type="Gene3D" id="3.30.1380.10">
    <property type="match status" value="1"/>
</dbReference>
<dbReference type="SUPFAM" id="SSF55166">
    <property type="entry name" value="Hedgehog/DD-peptidase"/>
    <property type="match status" value="1"/>
</dbReference>
<keyword evidence="4" id="KW-0614">Plasmid</keyword>
<feature type="chain" id="PRO_5045034024" description="Peptidase M15A C-terminal domain-containing protein" evidence="1">
    <location>
        <begin position="20"/>
        <end position="185"/>
    </location>
</feature>
<dbReference type="Proteomes" id="UP000516134">
    <property type="component" value="Plasmid p_unnamed1"/>
</dbReference>
<evidence type="ECO:0000313" key="5">
    <source>
        <dbReference type="Proteomes" id="UP000516134"/>
    </source>
</evidence>
<name>A0ABX6T0S8_9SPHN</name>
<sequence length="185" mass="19290">MTRFVIGLILLSSATSASAGTDFGIRTLSGQRATVRVGVAEKAAVRESTNVQARVASEPVLAGGNWAPIGGGSGSLNSAANVGSHWGRVTSTYRTPAHNRAVGGVRNSYHLRGRAIDIARRPGVTHSMIAAAFRNAGYQLVESLDEGDHSHFAFAFGGSTRIASIPSKGEMTQWGVVTVSSALLR</sequence>
<evidence type="ECO:0000313" key="4">
    <source>
        <dbReference type="EMBL" id="QNP44634.1"/>
    </source>
</evidence>
<evidence type="ECO:0000259" key="2">
    <source>
        <dbReference type="Pfam" id="PF08291"/>
    </source>
</evidence>
<feature type="signal peptide" evidence="1">
    <location>
        <begin position="1"/>
        <end position="19"/>
    </location>
</feature>
<protein>
    <recommendedName>
        <fullName evidence="2">Peptidase M15A C-terminal domain-containing protein</fullName>
    </recommendedName>
</protein>
<dbReference type="InterPro" id="IPR013230">
    <property type="entry name" value="Peptidase_M15A_C"/>
</dbReference>
<proteinExistence type="predicted"/>
<dbReference type="EMBL" id="CP060780">
    <property type="protein sequence ID" value="QNP43295.1"/>
    <property type="molecule type" value="Genomic_DNA"/>
</dbReference>
<keyword evidence="5" id="KW-1185">Reference proteome</keyword>
<evidence type="ECO:0000313" key="3">
    <source>
        <dbReference type="EMBL" id="QNP43295.1"/>
    </source>
</evidence>
<dbReference type="RefSeq" id="WP_187714725.1">
    <property type="nucleotide sequence ID" value="NZ_BAABJC010000001.1"/>
</dbReference>
<evidence type="ECO:0000256" key="1">
    <source>
        <dbReference type="SAM" id="SignalP"/>
    </source>
</evidence>
<accession>A0ABX6T0S8</accession>
<reference evidence="3 5" key="1">
    <citation type="submission" date="2020-08" db="EMBL/GenBank/DDBJ databases">
        <title>Genome sequence of Sphingomonas daechungensis KACC 18115T.</title>
        <authorList>
            <person name="Hyun D.-W."/>
            <person name="Bae J.-W."/>
        </authorList>
    </citation>
    <scope>NUCLEOTIDE SEQUENCE [LARGE SCALE GENOMIC DNA]</scope>
    <source>
        <strain evidence="3 5">KACC 18115</strain>
        <plasmid evidence="4 5">p_unnamed1</plasmid>
    </source>
</reference>
<feature type="domain" description="Peptidase M15A C-terminal" evidence="2">
    <location>
        <begin position="89"/>
        <end position="149"/>
    </location>
</feature>
<geneLocation type="plasmid" evidence="4 5">
    <name>p_unnamed1</name>
</geneLocation>
<gene>
    <name evidence="3" type="ORF">H9L15_15580</name>
    <name evidence="4" type="ORF">H9L15_16320</name>
</gene>
<keyword evidence="1" id="KW-0732">Signal</keyword>
<dbReference type="Proteomes" id="UP000516134">
    <property type="component" value="Chromosome"/>
</dbReference>